<dbReference type="RefSeq" id="WP_204917749.1">
    <property type="nucleotide sequence ID" value="NZ_BAAAQP010000001.1"/>
</dbReference>
<reference evidence="1 2" key="1">
    <citation type="submission" date="2021-01" db="EMBL/GenBank/DDBJ databases">
        <title>Sequencing the genomes of 1000 actinobacteria strains.</title>
        <authorList>
            <person name="Klenk H.-P."/>
        </authorList>
    </citation>
    <scope>NUCLEOTIDE SEQUENCE [LARGE SCALE GENOMIC DNA]</scope>
    <source>
        <strain evidence="1 2">DSM 18662</strain>
    </source>
</reference>
<gene>
    <name evidence="1" type="ORF">JOE57_002096</name>
</gene>
<accession>A0ABS2RJJ3</accession>
<evidence type="ECO:0000313" key="2">
    <source>
        <dbReference type="Proteomes" id="UP000704762"/>
    </source>
</evidence>
<organism evidence="1 2">
    <name type="scientific">Microlunatus panaciterrae</name>
    <dbReference type="NCBI Taxonomy" id="400768"/>
    <lineage>
        <taxon>Bacteria</taxon>
        <taxon>Bacillati</taxon>
        <taxon>Actinomycetota</taxon>
        <taxon>Actinomycetes</taxon>
        <taxon>Propionibacteriales</taxon>
        <taxon>Propionibacteriaceae</taxon>
        <taxon>Microlunatus</taxon>
    </lineage>
</organism>
<comment type="caution">
    <text evidence="1">The sequence shown here is derived from an EMBL/GenBank/DDBJ whole genome shotgun (WGS) entry which is preliminary data.</text>
</comment>
<sequence length="103" mass="11075">MPSFRCMIPIFDVRPGHAPEEVMEAALEGIGSVHHLEANGLEIVGAVPVITVRFLVEASTRAEEDALARRAAVVLAESVDVVASHGAVRITRRVKGRWVGIIP</sequence>
<protein>
    <recommendedName>
        <fullName evidence="3">Thiamine-binding protein domain-containing protein</fullName>
    </recommendedName>
</protein>
<name>A0ABS2RJJ3_9ACTN</name>
<evidence type="ECO:0008006" key="3">
    <source>
        <dbReference type="Google" id="ProtNLM"/>
    </source>
</evidence>
<proteinExistence type="predicted"/>
<dbReference type="EMBL" id="JAFBCF010000001">
    <property type="protein sequence ID" value="MBM7799175.1"/>
    <property type="molecule type" value="Genomic_DNA"/>
</dbReference>
<keyword evidence="2" id="KW-1185">Reference proteome</keyword>
<evidence type="ECO:0000313" key="1">
    <source>
        <dbReference type="EMBL" id="MBM7799175.1"/>
    </source>
</evidence>
<dbReference type="Proteomes" id="UP000704762">
    <property type="component" value="Unassembled WGS sequence"/>
</dbReference>